<evidence type="ECO:0000313" key="1">
    <source>
        <dbReference type="EMBL" id="CAH1968500.1"/>
    </source>
</evidence>
<gene>
    <name evidence="1" type="ORF">ACAOBT_LOCUS7896</name>
</gene>
<organism evidence="1 2">
    <name type="scientific">Acanthoscelides obtectus</name>
    <name type="common">Bean weevil</name>
    <name type="synonym">Bruchus obtectus</name>
    <dbReference type="NCBI Taxonomy" id="200917"/>
    <lineage>
        <taxon>Eukaryota</taxon>
        <taxon>Metazoa</taxon>
        <taxon>Ecdysozoa</taxon>
        <taxon>Arthropoda</taxon>
        <taxon>Hexapoda</taxon>
        <taxon>Insecta</taxon>
        <taxon>Pterygota</taxon>
        <taxon>Neoptera</taxon>
        <taxon>Endopterygota</taxon>
        <taxon>Coleoptera</taxon>
        <taxon>Polyphaga</taxon>
        <taxon>Cucujiformia</taxon>
        <taxon>Chrysomeloidea</taxon>
        <taxon>Chrysomelidae</taxon>
        <taxon>Bruchinae</taxon>
        <taxon>Bruchini</taxon>
        <taxon>Acanthoscelides</taxon>
    </lineage>
</organism>
<evidence type="ECO:0000313" key="2">
    <source>
        <dbReference type="Proteomes" id="UP001152888"/>
    </source>
</evidence>
<accession>A0A9P0P7J6</accession>
<dbReference type="EMBL" id="CAKOFQ010006753">
    <property type="protein sequence ID" value="CAH1968500.1"/>
    <property type="molecule type" value="Genomic_DNA"/>
</dbReference>
<protein>
    <submittedName>
        <fullName evidence="1">Uncharacterized protein</fullName>
    </submittedName>
</protein>
<reference evidence="1" key="1">
    <citation type="submission" date="2022-03" db="EMBL/GenBank/DDBJ databases">
        <authorList>
            <person name="Sayadi A."/>
        </authorList>
    </citation>
    <scope>NUCLEOTIDE SEQUENCE</scope>
</reference>
<proteinExistence type="predicted"/>
<dbReference type="Proteomes" id="UP001152888">
    <property type="component" value="Unassembled WGS sequence"/>
</dbReference>
<keyword evidence="2" id="KW-1185">Reference proteome</keyword>
<sequence length="10" mass="1176">MFTHTTPITK</sequence>
<comment type="caution">
    <text evidence="1">The sequence shown here is derived from an EMBL/GenBank/DDBJ whole genome shotgun (WGS) entry which is preliminary data.</text>
</comment>
<name>A0A9P0P7J6_ACAOB</name>